<accession>A0A0B1P504</accession>
<dbReference type="OMA" id="YVPSEPP"/>
<sequence>MQASCTLIDNLIFQIASQTLLAKGLGWKDVEDWAYILSAPCADEMTRRLNESCYQVQSFVLLYILNKDIHSVKSLEILFLGVWGLVLDKKQRGKDIHCQLKKKKEFEECERNSINSNLRTNYSTKSDIVNLEYPFRSQQETHYESVYMDLYTFNDLAKKLLAHSCQKWPASMVNVARMVTVFANTYVLKSNCDPQSLDPHTLRQLCFLINNLIVSLSNQSTAEPYLLIVYNWNSQKILLELAAKFKPAVILSQESYRAIIKVLASHKKTENQREYMMRRARSWPPWYVPQHGMDNTEPDGEERSQVVVGISRLKEAGYSGDWFEDALSVIGGQEFDGTPTIQTRRMLPRPQKLDSSSDLDEMQPSLWAARVIATRDIHEAWAAFMQYKKKGGQPNLDMYLAMFQKLSYDVIRTNRRRQNKVVPGDGLEVLNVPENNYSDYYKRHIEPPCIEDLYSEMLRSGLKPKNRCLSFLVRNSRTPDQAIRYLRASGLSMEALESLGAFGNTQKTGDIMKVPLNIFSDYLYLICRFVPRLVHVSPFSLKNDGQPERTVYCLKTKSQFGAKLDQPLHLAAYLLSIRRPTVLQPWYSFFRALSRENTIISMEYAEHPKNDILAWNVLRSSFHDFSSLGLHLNTRGFIMICHGFEKYMQAVLKIINQKNDEEIDKSDIYGALEFLKAEFRKLSETSCQLYQLPDMYQPIRGILLHAYMRCLALVKDYEEILRTLVWMAQNSHNLKDILDQESVYSKLKFRRAFVVVRICLQGTRFEARARDIISSVDIWQGWPSSDEIEEYRYNSPIDADLHT</sequence>
<protein>
    <submittedName>
        <fullName evidence="1">Uncharacterized protein</fullName>
    </submittedName>
</protein>
<reference evidence="1 2" key="1">
    <citation type="journal article" date="2014" name="BMC Genomics">
        <title>Adaptive genomic structural variation in the grape powdery mildew pathogen, Erysiphe necator.</title>
        <authorList>
            <person name="Jones L."/>
            <person name="Riaz S."/>
            <person name="Morales-Cruz A."/>
            <person name="Amrine K.C."/>
            <person name="McGuire B."/>
            <person name="Gubler W.D."/>
            <person name="Walker M.A."/>
            <person name="Cantu D."/>
        </authorList>
    </citation>
    <scope>NUCLEOTIDE SEQUENCE [LARGE SCALE GENOMIC DNA]</scope>
    <source>
        <strain evidence="2">c</strain>
    </source>
</reference>
<dbReference type="HOGENOM" id="CLU_005247_1_1_1"/>
<dbReference type="Proteomes" id="UP000030854">
    <property type="component" value="Unassembled WGS sequence"/>
</dbReference>
<evidence type="ECO:0000313" key="1">
    <source>
        <dbReference type="EMBL" id="KHJ33333.1"/>
    </source>
</evidence>
<name>A0A0B1P504_UNCNE</name>
<organism evidence="1 2">
    <name type="scientific">Uncinula necator</name>
    <name type="common">Grape powdery mildew</name>
    <dbReference type="NCBI Taxonomy" id="52586"/>
    <lineage>
        <taxon>Eukaryota</taxon>
        <taxon>Fungi</taxon>
        <taxon>Dikarya</taxon>
        <taxon>Ascomycota</taxon>
        <taxon>Pezizomycotina</taxon>
        <taxon>Leotiomycetes</taxon>
        <taxon>Erysiphales</taxon>
        <taxon>Erysiphaceae</taxon>
        <taxon>Erysiphe</taxon>
    </lineage>
</organism>
<comment type="caution">
    <text evidence="1">The sequence shown here is derived from an EMBL/GenBank/DDBJ whole genome shotgun (WGS) entry which is preliminary data.</text>
</comment>
<keyword evidence="2" id="KW-1185">Reference proteome</keyword>
<proteinExistence type="predicted"/>
<dbReference type="STRING" id="52586.A0A0B1P504"/>
<dbReference type="AlphaFoldDB" id="A0A0B1P504"/>
<gene>
    <name evidence="1" type="ORF">EV44_g5356</name>
</gene>
<evidence type="ECO:0000313" key="2">
    <source>
        <dbReference type="Proteomes" id="UP000030854"/>
    </source>
</evidence>
<dbReference type="EMBL" id="JNVN01001498">
    <property type="protein sequence ID" value="KHJ33333.1"/>
    <property type="molecule type" value="Genomic_DNA"/>
</dbReference>